<sequence>MDTVELTLSTLLAALRRTGCERPHVALAGQPVYVPAEAAPALERAAVDELSGLGLARGTSLTDDFTDLLHLLATPELDFHAHVRTGDEEYAVLVAARGREAAVVVRDGNRVWLRSSRDPDHAATLVAHLPEFAPARFTPFSVDRAELRAERRRSAEARELDEILGVPRYGWGYLQAAHRDRRGDRRQAGEDITYLDIDAGRIGFTPAGGGYLTVLPGTPDNLAAKLAALR</sequence>
<keyword evidence="6" id="KW-1185">Reference proteome</keyword>
<dbReference type="RefSeq" id="WP_130477159.1">
    <property type="nucleotide sequence ID" value="NZ_SFCC01000010.1"/>
</dbReference>
<dbReference type="InterPro" id="IPR025734">
    <property type="entry name" value="EspG"/>
</dbReference>
<comment type="subcellular location">
    <subcellularLocation>
        <location evidence="1">Cytoplasm</location>
    </subcellularLocation>
</comment>
<dbReference type="OrthoDB" id="3623746at2"/>
<comment type="caution">
    <text evidence="5">The sequence shown here is derived from an EMBL/GenBank/DDBJ whole genome shotgun (WGS) entry which is preliminary data.</text>
</comment>
<comment type="similarity">
    <text evidence="2">Belongs to the EspG family.</text>
</comment>
<keyword evidence="4" id="KW-0143">Chaperone</keyword>
<accession>A0A4Q7J4U9</accession>
<keyword evidence="3" id="KW-0963">Cytoplasm</keyword>
<evidence type="ECO:0000256" key="2">
    <source>
        <dbReference type="ARBA" id="ARBA00006411"/>
    </source>
</evidence>
<dbReference type="EMBL" id="SFCC01000010">
    <property type="protein sequence ID" value="RZQ62067.1"/>
    <property type="molecule type" value="Genomic_DNA"/>
</dbReference>
<evidence type="ECO:0000313" key="6">
    <source>
        <dbReference type="Proteomes" id="UP000292003"/>
    </source>
</evidence>
<protein>
    <submittedName>
        <fullName evidence="5">ESX secretion-associated protein EspG</fullName>
    </submittedName>
</protein>
<dbReference type="Pfam" id="PF14011">
    <property type="entry name" value="ESX-1_EspG"/>
    <property type="match status" value="1"/>
</dbReference>
<evidence type="ECO:0000256" key="4">
    <source>
        <dbReference type="ARBA" id="ARBA00023186"/>
    </source>
</evidence>
<dbReference type="AlphaFoldDB" id="A0A4Q7J4U9"/>
<gene>
    <name evidence="5" type="ORF">EWH70_20995</name>
</gene>
<dbReference type="Proteomes" id="UP000292003">
    <property type="component" value="Unassembled WGS sequence"/>
</dbReference>
<organism evidence="5 6">
    <name type="scientific">Amycolatopsis suaedae</name>
    <dbReference type="NCBI Taxonomy" id="2510978"/>
    <lineage>
        <taxon>Bacteria</taxon>
        <taxon>Bacillati</taxon>
        <taxon>Actinomycetota</taxon>
        <taxon>Actinomycetes</taxon>
        <taxon>Pseudonocardiales</taxon>
        <taxon>Pseudonocardiaceae</taxon>
        <taxon>Amycolatopsis</taxon>
    </lineage>
</organism>
<evidence type="ECO:0000256" key="3">
    <source>
        <dbReference type="ARBA" id="ARBA00022490"/>
    </source>
</evidence>
<evidence type="ECO:0000256" key="1">
    <source>
        <dbReference type="ARBA" id="ARBA00004496"/>
    </source>
</evidence>
<reference evidence="5 6" key="1">
    <citation type="submission" date="2019-02" db="EMBL/GenBank/DDBJ databases">
        <title>Draft genome sequence of Amycolatopsis sp. 8-3EHSu isolated from roots of Suaeda maritima.</title>
        <authorList>
            <person name="Duangmal K."/>
            <person name="Chantavorakit T."/>
        </authorList>
    </citation>
    <scope>NUCLEOTIDE SEQUENCE [LARGE SCALE GENOMIC DNA]</scope>
    <source>
        <strain evidence="5 6">8-3EHSu</strain>
    </source>
</reference>
<evidence type="ECO:0000313" key="5">
    <source>
        <dbReference type="EMBL" id="RZQ62067.1"/>
    </source>
</evidence>
<proteinExistence type="inferred from homology"/>
<name>A0A4Q7J4U9_9PSEU</name>